<dbReference type="PANTHER" id="PTHR35481">
    <property type="entry name" value="DNA-DIRECTED RNA POLYMERASE SUBUNIT ALPHA"/>
    <property type="match status" value="1"/>
</dbReference>
<protein>
    <recommendedName>
        <fullName evidence="2">DUF7903 domain-containing protein</fullName>
    </recommendedName>
</protein>
<evidence type="ECO:0000259" key="2">
    <source>
        <dbReference type="Pfam" id="PF25475"/>
    </source>
</evidence>
<dbReference type="AlphaFoldDB" id="A0AAP0S8Z6"/>
<evidence type="ECO:0000313" key="3">
    <source>
        <dbReference type="EMBL" id="KAK9292980.1"/>
    </source>
</evidence>
<feature type="domain" description="DUF7903" evidence="2">
    <location>
        <begin position="51"/>
        <end position="403"/>
    </location>
</feature>
<keyword evidence="4" id="KW-1185">Reference proteome</keyword>
<evidence type="ECO:0000313" key="4">
    <source>
        <dbReference type="Proteomes" id="UP001415857"/>
    </source>
</evidence>
<reference evidence="3 4" key="1">
    <citation type="journal article" date="2024" name="Plant J.">
        <title>Genome sequences and population genomics reveal climatic adaptation and genomic divergence between two closely related sweetgum species.</title>
        <authorList>
            <person name="Xu W.Q."/>
            <person name="Ren C.Q."/>
            <person name="Zhang X.Y."/>
            <person name="Comes H.P."/>
            <person name="Liu X.H."/>
            <person name="Li Y.G."/>
            <person name="Kettle C.J."/>
            <person name="Jalonen R."/>
            <person name="Gaisberger H."/>
            <person name="Ma Y.Z."/>
            <person name="Qiu Y.X."/>
        </authorList>
    </citation>
    <scope>NUCLEOTIDE SEQUENCE [LARGE SCALE GENOMIC DNA]</scope>
    <source>
        <strain evidence="3">Hangzhou</strain>
    </source>
</reference>
<dbReference type="Proteomes" id="UP001415857">
    <property type="component" value="Unassembled WGS sequence"/>
</dbReference>
<sequence length="411" mass="46680">MAYIPPHKRHMKDTERPAPTPDLLVPQFKRNLNLGPSRSNFERRKDKHTMQDGKIIYADQAISRWCAVGLTDDNQFPSSVCLEPISVEFIDRKTAEKPLALVNSQLAKDNNEVRGDLLKSPWVSIAEILLQDLLSSFQNVRKDMDCEELEEVKTSLVAKSGKILFHGSPSVSQETLIKSLVGETSMRKLKRSFYTNVAASYVENILGGVVPKIGIDFKEEKELYHVKLSDMSRPDATISCRCRVSKDRKLELYKIELKPLRHLVIDISCLDKNLDLRLMLSTKRILTALTDNEKDIIDLISSSVLDPDVKGGLRWPLGKESSGDRYSVIGVWHIKAKAYKNSSMRLKVRDADRFDFRTSTGEVSREVTLKMTGILSQLKEQEVEISSLSDMLKDNFKMIWEHFLCGDGFST</sequence>
<accession>A0AAP0S8Z6</accession>
<gene>
    <name evidence="3" type="ORF">L1049_020962</name>
</gene>
<dbReference type="Pfam" id="PF25475">
    <property type="entry name" value="DUF7903"/>
    <property type="match status" value="1"/>
</dbReference>
<feature type="compositionally biased region" description="Basic residues" evidence="1">
    <location>
        <begin position="1"/>
        <end position="11"/>
    </location>
</feature>
<comment type="caution">
    <text evidence="3">The sequence shown here is derived from an EMBL/GenBank/DDBJ whole genome shotgun (WGS) entry which is preliminary data.</text>
</comment>
<dbReference type="PANTHER" id="PTHR35481:SF1">
    <property type="entry name" value="DNA-DIRECTED RNA POLYMERASE SUBUNIT ALPHA"/>
    <property type="match status" value="1"/>
</dbReference>
<dbReference type="EMBL" id="JBBPBK010000001">
    <property type="protein sequence ID" value="KAK9292980.1"/>
    <property type="molecule type" value="Genomic_DNA"/>
</dbReference>
<dbReference type="InterPro" id="IPR057225">
    <property type="entry name" value="DUF7903"/>
</dbReference>
<feature type="region of interest" description="Disordered" evidence="1">
    <location>
        <begin position="1"/>
        <end position="21"/>
    </location>
</feature>
<name>A0AAP0S8Z6_LIQFO</name>
<evidence type="ECO:0000256" key="1">
    <source>
        <dbReference type="SAM" id="MobiDB-lite"/>
    </source>
</evidence>
<proteinExistence type="predicted"/>
<organism evidence="3 4">
    <name type="scientific">Liquidambar formosana</name>
    <name type="common">Formosan gum</name>
    <dbReference type="NCBI Taxonomy" id="63359"/>
    <lineage>
        <taxon>Eukaryota</taxon>
        <taxon>Viridiplantae</taxon>
        <taxon>Streptophyta</taxon>
        <taxon>Embryophyta</taxon>
        <taxon>Tracheophyta</taxon>
        <taxon>Spermatophyta</taxon>
        <taxon>Magnoliopsida</taxon>
        <taxon>eudicotyledons</taxon>
        <taxon>Gunneridae</taxon>
        <taxon>Pentapetalae</taxon>
        <taxon>Saxifragales</taxon>
        <taxon>Altingiaceae</taxon>
        <taxon>Liquidambar</taxon>
    </lineage>
</organism>